<dbReference type="KEGG" id="amij:EQM06_08045"/>
<dbReference type="CDD" id="cd01335">
    <property type="entry name" value="Radical_SAM"/>
    <property type="match status" value="1"/>
</dbReference>
<dbReference type="GO" id="GO:0051539">
    <property type="term" value="F:4 iron, 4 sulfur cluster binding"/>
    <property type="evidence" value="ECO:0007669"/>
    <property type="project" value="UniProtKB-KW"/>
</dbReference>
<dbReference type="SFLD" id="SFLDS00029">
    <property type="entry name" value="Radical_SAM"/>
    <property type="match status" value="1"/>
</dbReference>
<dbReference type="InterPro" id="IPR039661">
    <property type="entry name" value="ELP3"/>
</dbReference>
<dbReference type="AlphaFoldDB" id="A0A410PWD4"/>
<sequence length="302" mass="34479">MKTITCDAENPINSIGLYLKKYFGKKTIKLSLDGGFTCPNRDGSKGWGGCIFCSADGSGDFASTIPDQIRLLSKKWPDSNHLAYFQNHTNTYAPVWELREKYTSVLNEPGISGIAIATRPDCLSDEVYELLEEINQKTFLWVELGLQTIHEQTSERINRCYPLSVYDQAVKRLRELNIRTVVHLIFGLPGESKQDMLDSVRYVCNDEIFGLKMHMLNVVKGSQMEKLYPSYVSFGSIEEYVHLVVDALEIIPPDITIHRMSADAPRPILISPEWSYRKRTILNGIHQELRNRNSWQGKKCQL</sequence>
<keyword evidence="2" id="KW-0004">4Fe-4S</keyword>
<gene>
    <name evidence="8" type="ORF">EQM06_08045</name>
</gene>
<feature type="domain" description="Radical SAM core" evidence="7">
    <location>
        <begin position="22"/>
        <end position="254"/>
    </location>
</feature>
<dbReference type="InterPro" id="IPR007197">
    <property type="entry name" value="rSAM"/>
</dbReference>
<protein>
    <submittedName>
        <fullName evidence="8">TIGR01212 family radical SAM protein</fullName>
    </submittedName>
</protein>
<dbReference type="OrthoDB" id="9801689at2"/>
<dbReference type="InterPro" id="IPR005911">
    <property type="entry name" value="YhcC-like"/>
</dbReference>
<dbReference type="InterPro" id="IPR058240">
    <property type="entry name" value="rSAM_sf"/>
</dbReference>
<dbReference type="InterPro" id="IPR006638">
    <property type="entry name" value="Elp3/MiaA/NifB-like_rSAM"/>
</dbReference>
<keyword evidence="4" id="KW-0479">Metal-binding</keyword>
<evidence type="ECO:0000256" key="2">
    <source>
        <dbReference type="ARBA" id="ARBA00022485"/>
    </source>
</evidence>
<evidence type="ECO:0000256" key="5">
    <source>
        <dbReference type="ARBA" id="ARBA00023004"/>
    </source>
</evidence>
<proteinExistence type="predicted"/>
<organism evidence="8 9">
    <name type="scientific">Aminipila luticellarii</name>
    <dbReference type="NCBI Taxonomy" id="2507160"/>
    <lineage>
        <taxon>Bacteria</taxon>
        <taxon>Bacillati</taxon>
        <taxon>Bacillota</taxon>
        <taxon>Clostridia</taxon>
        <taxon>Peptostreptococcales</taxon>
        <taxon>Anaerovoracaceae</taxon>
        <taxon>Aminipila</taxon>
    </lineage>
</organism>
<dbReference type="SFLD" id="SFLDG01086">
    <property type="entry name" value="elongater_protein-like"/>
    <property type="match status" value="1"/>
</dbReference>
<evidence type="ECO:0000256" key="6">
    <source>
        <dbReference type="ARBA" id="ARBA00023014"/>
    </source>
</evidence>
<dbReference type="Pfam" id="PF16199">
    <property type="entry name" value="Radical_SAM_C"/>
    <property type="match status" value="1"/>
</dbReference>
<dbReference type="Pfam" id="PF04055">
    <property type="entry name" value="Radical_SAM"/>
    <property type="match status" value="1"/>
</dbReference>
<dbReference type="Proteomes" id="UP000287601">
    <property type="component" value="Chromosome"/>
</dbReference>
<dbReference type="RefSeq" id="WP_128745842.1">
    <property type="nucleotide sequence ID" value="NZ_CP035281.1"/>
</dbReference>
<dbReference type="GO" id="GO:0046872">
    <property type="term" value="F:metal ion binding"/>
    <property type="evidence" value="ECO:0007669"/>
    <property type="project" value="UniProtKB-KW"/>
</dbReference>
<dbReference type="SMART" id="SM00729">
    <property type="entry name" value="Elp3"/>
    <property type="match status" value="1"/>
</dbReference>
<keyword evidence="9" id="KW-1185">Reference proteome</keyword>
<evidence type="ECO:0000256" key="4">
    <source>
        <dbReference type="ARBA" id="ARBA00022723"/>
    </source>
</evidence>
<evidence type="ECO:0000256" key="3">
    <source>
        <dbReference type="ARBA" id="ARBA00022691"/>
    </source>
</evidence>
<keyword evidence="3" id="KW-0949">S-adenosyl-L-methionine</keyword>
<evidence type="ECO:0000313" key="9">
    <source>
        <dbReference type="Proteomes" id="UP000287601"/>
    </source>
</evidence>
<accession>A0A410PWD4</accession>
<dbReference type="PANTHER" id="PTHR11135">
    <property type="entry name" value="HISTONE ACETYLTRANSFERASE-RELATED"/>
    <property type="match status" value="1"/>
</dbReference>
<dbReference type="PROSITE" id="PS51918">
    <property type="entry name" value="RADICAL_SAM"/>
    <property type="match status" value="1"/>
</dbReference>
<name>A0A410PWD4_9FIRM</name>
<dbReference type="GO" id="GO:0003824">
    <property type="term" value="F:catalytic activity"/>
    <property type="evidence" value="ECO:0007669"/>
    <property type="project" value="InterPro"/>
</dbReference>
<reference evidence="8 9" key="1">
    <citation type="submission" date="2019-01" db="EMBL/GenBank/DDBJ databases">
        <title>Draft genomes of a novel of Aminipila strains.</title>
        <authorList>
            <person name="Ma S."/>
        </authorList>
    </citation>
    <scope>NUCLEOTIDE SEQUENCE [LARGE SCALE GENOMIC DNA]</scope>
    <source>
        <strain evidence="9">JN-39</strain>
    </source>
</reference>
<keyword evidence="6" id="KW-0411">Iron-sulfur</keyword>
<evidence type="ECO:0000259" key="7">
    <source>
        <dbReference type="PROSITE" id="PS51918"/>
    </source>
</evidence>
<dbReference type="NCBIfam" id="TIGR01212">
    <property type="entry name" value="TIGR01212 family radical SAM protein"/>
    <property type="match status" value="1"/>
</dbReference>
<dbReference type="EMBL" id="CP035281">
    <property type="protein sequence ID" value="QAT43196.1"/>
    <property type="molecule type" value="Genomic_DNA"/>
</dbReference>
<comment type="cofactor">
    <cofactor evidence="1">
        <name>[4Fe-4S] cluster</name>
        <dbReference type="ChEBI" id="CHEBI:49883"/>
    </cofactor>
</comment>
<evidence type="ECO:0000256" key="1">
    <source>
        <dbReference type="ARBA" id="ARBA00001966"/>
    </source>
</evidence>
<dbReference type="InterPro" id="IPR023404">
    <property type="entry name" value="rSAM_horseshoe"/>
</dbReference>
<dbReference type="SFLD" id="SFLDG01091">
    <property type="entry name" value="uncharacterized_CHP01210-like"/>
    <property type="match status" value="1"/>
</dbReference>
<keyword evidence="5" id="KW-0408">Iron</keyword>
<dbReference type="Gene3D" id="3.80.30.20">
    <property type="entry name" value="tm_1862 like domain"/>
    <property type="match status" value="1"/>
</dbReference>
<evidence type="ECO:0000313" key="8">
    <source>
        <dbReference type="EMBL" id="QAT43196.1"/>
    </source>
</evidence>
<dbReference type="InterPro" id="IPR032432">
    <property type="entry name" value="Radical_SAM_C"/>
</dbReference>
<dbReference type="PANTHER" id="PTHR11135:SF1">
    <property type="entry name" value="PROTEIN YHCC"/>
    <property type="match status" value="1"/>
</dbReference>
<dbReference type="SUPFAM" id="SSF102114">
    <property type="entry name" value="Radical SAM enzymes"/>
    <property type="match status" value="1"/>
</dbReference>